<feature type="domain" description="DUF1648" evidence="2">
    <location>
        <begin position="16"/>
        <end position="62"/>
    </location>
</feature>
<feature type="transmembrane region" description="Helical" evidence="1">
    <location>
        <begin position="166"/>
        <end position="182"/>
    </location>
</feature>
<evidence type="ECO:0000256" key="1">
    <source>
        <dbReference type="SAM" id="Phobius"/>
    </source>
</evidence>
<dbReference type="Proteomes" id="UP001611383">
    <property type="component" value="Chromosome"/>
</dbReference>
<keyword evidence="4" id="KW-1185">Reference proteome</keyword>
<proteinExistence type="predicted"/>
<evidence type="ECO:0000313" key="4">
    <source>
        <dbReference type="Proteomes" id="UP001611383"/>
    </source>
</evidence>
<feature type="transmembrane region" description="Helical" evidence="1">
    <location>
        <begin position="90"/>
        <end position="112"/>
    </location>
</feature>
<dbReference type="PANTHER" id="PTHR37810:SF5">
    <property type="entry name" value="IMMUNITY PROTEIN SDPI"/>
    <property type="match status" value="1"/>
</dbReference>
<sequence length="216" mass="23161">MKSPRFNHADLASLGLAALGLGLSALLYPRLPEQVPVHFNWQGVPDGWIPRTRGAFLLPVLAFVNWVLLRHSGPLLPARLRAALARSPMDVVALRNAALLTALHLIMLHVALGRAEAVGTPLALVCGVSWLLSGQLIPRLRRNPFAGFRNPWALSSDEVWQRTQRFGGYSLTLGGLATLGLAPFSTPAALGALLVSGIAPAVYSFLLSTSSPARER</sequence>
<gene>
    <name evidence="3" type="ORF">F0U60_03965</name>
</gene>
<dbReference type="PIRSF" id="PIRSF038959">
    <property type="entry name" value="SdpI"/>
    <property type="match status" value="1"/>
</dbReference>
<dbReference type="Pfam" id="PF07853">
    <property type="entry name" value="DUF1648"/>
    <property type="match status" value="1"/>
</dbReference>
<dbReference type="PANTHER" id="PTHR37810">
    <property type="entry name" value="IMMUNITY PROTEIN SDPI"/>
    <property type="match status" value="1"/>
</dbReference>
<accession>A0ABY9WHZ8</accession>
<evidence type="ECO:0000313" key="3">
    <source>
        <dbReference type="EMBL" id="WNG43343.1"/>
    </source>
</evidence>
<dbReference type="EMBL" id="CP043494">
    <property type="protein sequence ID" value="WNG43343.1"/>
    <property type="molecule type" value="Genomic_DNA"/>
</dbReference>
<keyword evidence="1" id="KW-1133">Transmembrane helix</keyword>
<dbReference type="InterPro" id="IPR026272">
    <property type="entry name" value="SdpI"/>
</dbReference>
<feature type="transmembrane region" description="Helical" evidence="1">
    <location>
        <begin position="48"/>
        <end position="69"/>
    </location>
</feature>
<reference evidence="3 4" key="1">
    <citation type="submission" date="2019-08" db="EMBL/GenBank/DDBJ databases">
        <title>Archangium and Cystobacter genomes.</title>
        <authorList>
            <person name="Chen I.-C.K."/>
            <person name="Wielgoss S."/>
        </authorList>
    </citation>
    <scope>NUCLEOTIDE SEQUENCE [LARGE SCALE GENOMIC DNA]</scope>
    <source>
        <strain evidence="3 4">Cbm 6</strain>
    </source>
</reference>
<dbReference type="InterPro" id="IPR025962">
    <property type="entry name" value="SdpI/YhfL"/>
</dbReference>
<name>A0ABY9WHZ8_9BACT</name>
<protein>
    <submittedName>
        <fullName evidence="3">DUF1648 domain-containing protein</fullName>
    </submittedName>
</protein>
<dbReference type="Pfam" id="PF13630">
    <property type="entry name" value="SdpI"/>
    <property type="match status" value="1"/>
</dbReference>
<feature type="transmembrane region" description="Helical" evidence="1">
    <location>
        <begin position="118"/>
        <end position="137"/>
    </location>
</feature>
<feature type="transmembrane region" description="Helical" evidence="1">
    <location>
        <begin position="188"/>
        <end position="207"/>
    </location>
</feature>
<evidence type="ECO:0000259" key="2">
    <source>
        <dbReference type="Pfam" id="PF07853"/>
    </source>
</evidence>
<dbReference type="RefSeq" id="WP_395814097.1">
    <property type="nucleotide sequence ID" value="NZ_CP043494.1"/>
</dbReference>
<dbReference type="InterPro" id="IPR012867">
    <property type="entry name" value="DUF1648"/>
</dbReference>
<keyword evidence="1" id="KW-0812">Transmembrane</keyword>
<keyword evidence="1" id="KW-0472">Membrane</keyword>
<organism evidence="3 4">
    <name type="scientific">Archangium minus</name>
    <dbReference type="NCBI Taxonomy" id="83450"/>
    <lineage>
        <taxon>Bacteria</taxon>
        <taxon>Pseudomonadati</taxon>
        <taxon>Myxococcota</taxon>
        <taxon>Myxococcia</taxon>
        <taxon>Myxococcales</taxon>
        <taxon>Cystobacterineae</taxon>
        <taxon>Archangiaceae</taxon>
        <taxon>Archangium</taxon>
    </lineage>
</organism>